<organism evidence="2 3">
    <name type="scientific">Brassica cretica</name>
    <name type="common">Mustard</name>
    <dbReference type="NCBI Taxonomy" id="69181"/>
    <lineage>
        <taxon>Eukaryota</taxon>
        <taxon>Viridiplantae</taxon>
        <taxon>Streptophyta</taxon>
        <taxon>Embryophyta</taxon>
        <taxon>Tracheophyta</taxon>
        <taxon>Spermatophyta</taxon>
        <taxon>Magnoliopsida</taxon>
        <taxon>eudicotyledons</taxon>
        <taxon>Gunneridae</taxon>
        <taxon>Pentapetalae</taxon>
        <taxon>rosids</taxon>
        <taxon>malvids</taxon>
        <taxon>Brassicales</taxon>
        <taxon>Brassicaceae</taxon>
        <taxon>Brassiceae</taxon>
        <taxon>Brassica</taxon>
    </lineage>
</organism>
<evidence type="ECO:0000313" key="2">
    <source>
        <dbReference type="EMBL" id="KAF2597934.1"/>
    </source>
</evidence>
<dbReference type="EMBL" id="QGKW02000717">
    <property type="protein sequence ID" value="KAF2597934.1"/>
    <property type="molecule type" value="Genomic_DNA"/>
</dbReference>
<name>A0A8S9KSI8_BRACR</name>
<evidence type="ECO:0000313" key="3">
    <source>
        <dbReference type="Proteomes" id="UP000712281"/>
    </source>
</evidence>
<evidence type="ECO:0000256" key="1">
    <source>
        <dbReference type="SAM" id="MobiDB-lite"/>
    </source>
</evidence>
<protein>
    <submittedName>
        <fullName evidence="2">Uncharacterized protein</fullName>
    </submittedName>
</protein>
<reference evidence="2" key="1">
    <citation type="submission" date="2019-12" db="EMBL/GenBank/DDBJ databases">
        <title>Genome sequencing and annotation of Brassica cretica.</title>
        <authorList>
            <person name="Studholme D.J."/>
            <person name="Sarris P.F."/>
        </authorList>
    </citation>
    <scope>NUCLEOTIDE SEQUENCE</scope>
    <source>
        <strain evidence="2">PFS-001/15</strain>
        <tissue evidence="2">Leaf</tissue>
    </source>
</reference>
<dbReference type="Proteomes" id="UP000712281">
    <property type="component" value="Unassembled WGS sequence"/>
</dbReference>
<sequence length="617" mass="70652">MSTMTIMNRNNQQPTTAEPVAPTTQDQPVPTRVYIPKVPYPVPAKKSRKHCEEMKCKKMLEELNVKFSLMDAIQMIPSMRSVVEGLISGKTSADSDIMMNFTIRDENSALTPQQGMIEEILADDPLEVALIRVETEQNTCNVDADGYEKMLDSCEIIEKPVAFLKNKIRENLESRNELVRREVREEGFSKEELRSSSLENARSGNYNTFKVGYGRRFGFSRKFDFGCRFGFGRRFGLGGRIMDLRVERLRNVKWAVLSVLTEYFCILMPPFADAEWGGQPVLSWLAVFRKWDLKLVKTNLSLMKDTRCRLSDFSKGRQGRYEVGSVNKDIAVELDGLSWSDPDKAVGLVFRENYLTVTERLLSIYRSRYRTVLGGKGKPPTALFDGISADQEGGGDTGQKTEKKNERERGEMDREGLRSARRTDWILSPTTLEFSGGLTDRLRCVGSSSKIRSERFIGRTNPSLVMEAETSTNHTRLLSAARQRNNDGLRLELYFGTAYTIRRKDRSDLWWTGALAGTERKIKRNRWITLFDFRSRILCVAESCRSHKNEIGEEIKFGRAAYMEIFKSHVIYQDVPTMVESADNFNGLIVLLDKWFNEALGMDWLDVVLKWIRQIFG</sequence>
<proteinExistence type="predicted"/>
<feature type="region of interest" description="Disordered" evidence="1">
    <location>
        <begin position="383"/>
        <end position="415"/>
    </location>
</feature>
<comment type="caution">
    <text evidence="2">The sequence shown here is derived from an EMBL/GenBank/DDBJ whole genome shotgun (WGS) entry which is preliminary data.</text>
</comment>
<dbReference type="AlphaFoldDB" id="A0A8S9KSI8"/>
<accession>A0A8S9KSI8</accession>
<gene>
    <name evidence="2" type="ORF">F2Q68_00010110</name>
</gene>
<feature type="compositionally biased region" description="Basic and acidic residues" evidence="1">
    <location>
        <begin position="399"/>
        <end position="415"/>
    </location>
</feature>
<feature type="region of interest" description="Disordered" evidence="1">
    <location>
        <begin position="1"/>
        <end position="28"/>
    </location>
</feature>